<dbReference type="InterPro" id="IPR027383">
    <property type="entry name" value="Znf_put"/>
</dbReference>
<dbReference type="Proteomes" id="UP000219612">
    <property type="component" value="Unassembled WGS sequence"/>
</dbReference>
<gene>
    <name evidence="14" type="ORF">SAMN05421748_10239</name>
</gene>
<evidence type="ECO:0000256" key="7">
    <source>
        <dbReference type="ARBA" id="ARBA00023136"/>
    </source>
</evidence>
<sequence>MRPDVHSLVGAYVLDAVDDLERVAFERHLRECEDCRAEVGELRETAARLADAAWSVPPPSMRANVLREIGTTRQEPAAAVRPVRPQRRLHLVAAAAVVVAAVGAGAAVYVLQDQRVRDERAVAEAARASEARVRAILAAPDLQVREQPLTSGGRVTVASSKLTGAGVIMLAASSPPGDGRVYQLWTIRDDDPTSAGALGEDQAATVRIVEGLPASNAVGVTIETAPGATSPTMPLDALVPL</sequence>
<keyword evidence="6" id="KW-0805">Transcription regulation</keyword>
<dbReference type="PANTHER" id="PTHR37461">
    <property type="entry name" value="ANTI-SIGMA-K FACTOR RSKA"/>
    <property type="match status" value="1"/>
</dbReference>
<evidence type="ECO:0000256" key="3">
    <source>
        <dbReference type="ARBA" id="ARBA00022475"/>
    </source>
</evidence>
<name>A0A285GJP0_9ACTN</name>
<evidence type="ECO:0000256" key="8">
    <source>
        <dbReference type="ARBA" id="ARBA00023163"/>
    </source>
</evidence>
<dbReference type="InterPro" id="IPR041916">
    <property type="entry name" value="Anti_sigma_zinc_sf"/>
</dbReference>
<keyword evidence="8" id="KW-0804">Transcription</keyword>
<evidence type="ECO:0000313" key="14">
    <source>
        <dbReference type="EMBL" id="SNY23424.1"/>
    </source>
</evidence>
<keyword evidence="4 11" id="KW-0812">Transmembrane</keyword>
<dbReference type="InterPro" id="IPR051474">
    <property type="entry name" value="Anti-sigma-K/W_factor"/>
</dbReference>
<dbReference type="AlphaFoldDB" id="A0A285GJP0"/>
<evidence type="ECO:0000256" key="4">
    <source>
        <dbReference type="ARBA" id="ARBA00022692"/>
    </source>
</evidence>
<organism evidence="14 15">
    <name type="scientific">Paractinoplanes atraurantiacus</name>
    <dbReference type="NCBI Taxonomy" id="1036182"/>
    <lineage>
        <taxon>Bacteria</taxon>
        <taxon>Bacillati</taxon>
        <taxon>Actinomycetota</taxon>
        <taxon>Actinomycetes</taxon>
        <taxon>Micromonosporales</taxon>
        <taxon>Micromonosporaceae</taxon>
        <taxon>Paractinoplanes</taxon>
    </lineage>
</organism>
<dbReference type="GO" id="GO:0005886">
    <property type="term" value="C:plasma membrane"/>
    <property type="evidence" value="ECO:0007669"/>
    <property type="project" value="UniProtKB-SubCell"/>
</dbReference>
<keyword evidence="7 11" id="KW-0472">Membrane</keyword>
<accession>A0A285GJP0</accession>
<keyword evidence="14" id="KW-0479">Metal-binding</keyword>
<dbReference type="GO" id="GO:0008270">
    <property type="term" value="F:zinc ion binding"/>
    <property type="evidence" value="ECO:0007669"/>
    <property type="project" value="UniProtKB-KW"/>
</dbReference>
<comment type="subcellular location">
    <subcellularLocation>
        <location evidence="2">Cell membrane</location>
    </subcellularLocation>
    <subcellularLocation>
        <location evidence="1">Membrane</location>
        <topology evidence="1">Single-pass membrane protein</topology>
    </subcellularLocation>
</comment>
<feature type="domain" description="Putative zinc-finger" evidence="13">
    <location>
        <begin position="4"/>
        <end position="36"/>
    </location>
</feature>
<keyword evidence="15" id="KW-1185">Reference proteome</keyword>
<evidence type="ECO:0000256" key="6">
    <source>
        <dbReference type="ARBA" id="ARBA00023015"/>
    </source>
</evidence>
<feature type="domain" description="Anti-sigma K factor RskA C-terminal" evidence="12">
    <location>
        <begin position="92"/>
        <end position="234"/>
    </location>
</feature>
<feature type="transmembrane region" description="Helical" evidence="11">
    <location>
        <begin position="91"/>
        <end position="111"/>
    </location>
</feature>
<dbReference type="Pfam" id="PF10099">
    <property type="entry name" value="RskA_C"/>
    <property type="match status" value="1"/>
</dbReference>
<dbReference type="Pfam" id="PF13490">
    <property type="entry name" value="zf-HC2"/>
    <property type="match status" value="1"/>
</dbReference>
<keyword evidence="14" id="KW-0863">Zinc-finger</keyword>
<dbReference type="GO" id="GO:0006417">
    <property type="term" value="P:regulation of translation"/>
    <property type="evidence" value="ECO:0007669"/>
    <property type="project" value="TreeGrafter"/>
</dbReference>
<protein>
    <recommendedName>
        <fullName evidence="10">Regulator of SigK</fullName>
    </recommendedName>
    <alternativeName>
        <fullName evidence="9">Sigma-K anti-sigma factor RskA</fullName>
    </alternativeName>
</protein>
<dbReference type="EMBL" id="OBDY01000002">
    <property type="protein sequence ID" value="SNY23424.1"/>
    <property type="molecule type" value="Genomic_DNA"/>
</dbReference>
<evidence type="ECO:0000256" key="5">
    <source>
        <dbReference type="ARBA" id="ARBA00022989"/>
    </source>
</evidence>
<evidence type="ECO:0000256" key="10">
    <source>
        <dbReference type="ARBA" id="ARBA00030803"/>
    </source>
</evidence>
<dbReference type="PANTHER" id="PTHR37461:SF1">
    <property type="entry name" value="ANTI-SIGMA-K FACTOR RSKA"/>
    <property type="match status" value="1"/>
</dbReference>
<evidence type="ECO:0000259" key="13">
    <source>
        <dbReference type="Pfam" id="PF13490"/>
    </source>
</evidence>
<reference evidence="15" key="1">
    <citation type="submission" date="2017-09" db="EMBL/GenBank/DDBJ databases">
        <authorList>
            <person name="Varghese N."/>
            <person name="Submissions S."/>
        </authorList>
    </citation>
    <scope>NUCLEOTIDE SEQUENCE [LARGE SCALE GENOMIC DNA]</scope>
    <source>
        <strain evidence="15">CGMCC 4.6857</strain>
    </source>
</reference>
<dbReference type="InterPro" id="IPR018764">
    <property type="entry name" value="RskA_C"/>
</dbReference>
<keyword evidence="3" id="KW-1003">Cell membrane</keyword>
<evidence type="ECO:0000313" key="15">
    <source>
        <dbReference type="Proteomes" id="UP000219612"/>
    </source>
</evidence>
<evidence type="ECO:0000256" key="9">
    <source>
        <dbReference type="ARBA" id="ARBA00029829"/>
    </source>
</evidence>
<dbReference type="OrthoDB" id="153510at2"/>
<dbReference type="Gene3D" id="1.10.10.1320">
    <property type="entry name" value="Anti-sigma factor, zinc-finger domain"/>
    <property type="match status" value="1"/>
</dbReference>
<proteinExistence type="predicted"/>
<evidence type="ECO:0000256" key="2">
    <source>
        <dbReference type="ARBA" id="ARBA00004236"/>
    </source>
</evidence>
<keyword evidence="14" id="KW-0862">Zinc</keyword>
<keyword evidence="5 11" id="KW-1133">Transmembrane helix</keyword>
<evidence type="ECO:0000256" key="11">
    <source>
        <dbReference type="SAM" id="Phobius"/>
    </source>
</evidence>
<evidence type="ECO:0000259" key="12">
    <source>
        <dbReference type="Pfam" id="PF10099"/>
    </source>
</evidence>
<evidence type="ECO:0000256" key="1">
    <source>
        <dbReference type="ARBA" id="ARBA00004167"/>
    </source>
</evidence>
<dbReference type="RefSeq" id="WP_097318827.1">
    <property type="nucleotide sequence ID" value="NZ_OBDY01000002.1"/>
</dbReference>
<dbReference type="GO" id="GO:0016989">
    <property type="term" value="F:sigma factor antagonist activity"/>
    <property type="evidence" value="ECO:0007669"/>
    <property type="project" value="TreeGrafter"/>
</dbReference>